<sequence length="304" mass="32905">PPTPRHPHEGRPKWITLAATPFLLGAFFQGATGMVTDLAAFGLVASGMYMTREGLVAQAGFEARRVAKRPAIPRKLFGGALAGMGLGLGAAMPGAWAEAGLIGAAGMVLHQIAFGLDPWRDKRPDGVDGFQQDRAQRMIDEAEGNLQAMQQAIARLGDRRLTGRVMGFDASVRQLFDRLRDNPGGLGSARRYLGVYLQGARDATVRFADLYVVTGDGAARAAYEAFMDDLQRDFAARADRLLDGDRDALDVEMSVLRDRLAREGLTGAATRLAPEDRPALQSQEAQTLDDLLRMPFPGQKTPRD</sequence>
<evidence type="ECO:0000313" key="4">
    <source>
        <dbReference type="Proteomes" id="UP000285530"/>
    </source>
</evidence>
<proteinExistence type="predicted"/>
<dbReference type="InterPro" id="IPR018770">
    <property type="entry name" value="ChloroindolylP_hydrolase"/>
</dbReference>
<dbReference type="EMBL" id="QZEV01000134">
    <property type="protein sequence ID" value="RJK97374.1"/>
    <property type="molecule type" value="Genomic_DNA"/>
</dbReference>
<keyword evidence="4" id="KW-1185">Reference proteome</keyword>
<dbReference type="Pfam" id="PF10112">
    <property type="entry name" value="Halogen_Hydrol"/>
    <property type="match status" value="1"/>
</dbReference>
<protein>
    <recommendedName>
        <fullName evidence="5">5-bromo-4-chloroindolyl phosphate hydrolysis protein</fullName>
    </recommendedName>
</protein>
<dbReference type="Proteomes" id="UP000285530">
    <property type="component" value="Unassembled WGS sequence"/>
</dbReference>
<keyword evidence="1" id="KW-0175">Coiled coil</keyword>
<keyword evidence="2" id="KW-0812">Transmembrane</keyword>
<feature type="coiled-coil region" evidence="1">
    <location>
        <begin position="132"/>
        <end position="159"/>
    </location>
</feature>
<feature type="transmembrane region" description="Helical" evidence="2">
    <location>
        <begin position="76"/>
        <end position="93"/>
    </location>
</feature>
<evidence type="ECO:0000256" key="2">
    <source>
        <dbReference type="SAM" id="Phobius"/>
    </source>
</evidence>
<dbReference type="OrthoDB" id="7375296at2"/>
<evidence type="ECO:0000256" key="1">
    <source>
        <dbReference type="SAM" id="Coils"/>
    </source>
</evidence>
<gene>
    <name evidence="3" type="ORF">D3P06_16675</name>
</gene>
<name>A0A418ZQA4_9RHOB</name>
<keyword evidence="2" id="KW-1133">Transmembrane helix</keyword>
<dbReference type="RefSeq" id="WP_119887616.1">
    <property type="nucleotide sequence ID" value="NZ_QZEV01000134.1"/>
</dbReference>
<evidence type="ECO:0000313" key="3">
    <source>
        <dbReference type="EMBL" id="RJK97374.1"/>
    </source>
</evidence>
<comment type="caution">
    <text evidence="3">The sequence shown here is derived from an EMBL/GenBank/DDBJ whole genome shotgun (WGS) entry which is preliminary data.</text>
</comment>
<dbReference type="AlphaFoldDB" id="A0A418ZQA4"/>
<keyword evidence="2" id="KW-0472">Membrane</keyword>
<accession>A0A418ZQA4</accession>
<evidence type="ECO:0008006" key="5">
    <source>
        <dbReference type="Google" id="ProtNLM"/>
    </source>
</evidence>
<organism evidence="3 4">
    <name type="scientific">Paracoccus aestuarii</name>
    <dbReference type="NCBI Taxonomy" id="453842"/>
    <lineage>
        <taxon>Bacteria</taxon>
        <taxon>Pseudomonadati</taxon>
        <taxon>Pseudomonadota</taxon>
        <taxon>Alphaproteobacteria</taxon>
        <taxon>Rhodobacterales</taxon>
        <taxon>Paracoccaceae</taxon>
        <taxon>Paracoccus</taxon>
    </lineage>
</organism>
<reference evidence="3 4" key="1">
    <citation type="submission" date="2018-09" db="EMBL/GenBank/DDBJ databases">
        <title>Paracoccus onubensis nov. sp. a moderate halophilic bacterium isolated from Gruta de las Maravillas (Aracena, Spain).</title>
        <authorList>
            <person name="Jurado V."/>
            <person name="Gutierrez-Patricio S."/>
            <person name="Gonzalez-Pimentel J.L."/>
            <person name="Laiz L."/>
            <person name="Saiz-Jimenez C."/>
        </authorList>
    </citation>
    <scope>NUCLEOTIDE SEQUENCE [LARGE SCALE GENOMIC DNA]</scope>
    <source>
        <strain evidence="3 4">DSM 19484</strain>
    </source>
</reference>
<feature type="non-terminal residue" evidence="3">
    <location>
        <position position="1"/>
    </location>
</feature>